<dbReference type="Proteomes" id="UP000667650">
    <property type="component" value="Unassembled WGS sequence"/>
</dbReference>
<dbReference type="AlphaFoldDB" id="A0A964T9N9"/>
<comment type="caution">
    <text evidence="2">The sequence shown here is derived from an EMBL/GenBank/DDBJ whole genome shotgun (WGS) entry which is preliminary data.</text>
</comment>
<sequence>MLLFKKIALLIFFLCFFAQGQQELYELRTYELAFGKDANILHDYLENAFIPAMERQGLENIGAFKEWKAMPDKIYVLIPYESMEEFENIKHGISSDSEYLDAAEPYLNAEVDEFPINHYKSSFFKAFAGMPKIVKPGENVKLFELRTYLGYNEDALRRKVKMFNDHEFEIFEEVGFKPLFFGEKLIGDDMPSLTYFLAFESFEKHQESWAKFLQHPEWIRILHLDEYANTVSHIETEYLERLPYSKL</sequence>
<dbReference type="EMBL" id="JAAABI010000001">
    <property type="protein sequence ID" value="NAY90808.1"/>
    <property type="molecule type" value="Genomic_DNA"/>
</dbReference>
<accession>A0A964T9N9</accession>
<reference evidence="2" key="1">
    <citation type="submission" date="2020-01" db="EMBL/GenBank/DDBJ databases">
        <title>Muricauda ochracea sp. nov., isolated from a tidal flat of Garorim bay in Korea.</title>
        <authorList>
            <person name="Kim D."/>
            <person name="Yoo Y."/>
            <person name="Kim J.-J."/>
        </authorList>
    </citation>
    <scope>NUCLEOTIDE SEQUENCE</scope>
    <source>
        <strain evidence="2">JGD-17</strain>
    </source>
</reference>
<keyword evidence="3" id="KW-1185">Reference proteome</keyword>
<dbReference type="Gene3D" id="3.30.70.100">
    <property type="match status" value="2"/>
</dbReference>
<protein>
    <submittedName>
        <fullName evidence="2">NIPSNAP family containing protein</fullName>
    </submittedName>
</protein>
<evidence type="ECO:0000259" key="1">
    <source>
        <dbReference type="Pfam" id="PF07978"/>
    </source>
</evidence>
<organism evidence="2 3">
    <name type="scientific">Flagellimonas ochracea</name>
    <dbReference type="NCBI Taxonomy" id="2696472"/>
    <lineage>
        <taxon>Bacteria</taxon>
        <taxon>Pseudomonadati</taxon>
        <taxon>Bacteroidota</taxon>
        <taxon>Flavobacteriia</taxon>
        <taxon>Flavobacteriales</taxon>
        <taxon>Flavobacteriaceae</taxon>
        <taxon>Flagellimonas</taxon>
    </lineage>
</organism>
<feature type="domain" description="NIPSNAP" evidence="1">
    <location>
        <begin position="25"/>
        <end position="103"/>
    </location>
</feature>
<dbReference type="InterPro" id="IPR012577">
    <property type="entry name" value="NIPSNAP"/>
</dbReference>
<dbReference type="SUPFAM" id="SSF54909">
    <property type="entry name" value="Dimeric alpha+beta barrel"/>
    <property type="match status" value="2"/>
</dbReference>
<dbReference type="RefSeq" id="WP_166522208.1">
    <property type="nucleotide sequence ID" value="NZ_JAAABI010000001.1"/>
</dbReference>
<evidence type="ECO:0000313" key="2">
    <source>
        <dbReference type="EMBL" id="NAY90808.1"/>
    </source>
</evidence>
<dbReference type="InterPro" id="IPR011008">
    <property type="entry name" value="Dimeric_a/b-barrel"/>
</dbReference>
<name>A0A964T9N9_9FLAO</name>
<feature type="domain" description="NIPSNAP" evidence="1">
    <location>
        <begin position="144"/>
        <end position="246"/>
    </location>
</feature>
<evidence type="ECO:0000313" key="3">
    <source>
        <dbReference type="Proteomes" id="UP000667650"/>
    </source>
</evidence>
<dbReference type="Pfam" id="PF07978">
    <property type="entry name" value="NIPSNAP"/>
    <property type="match status" value="2"/>
</dbReference>
<proteinExistence type="predicted"/>
<gene>
    <name evidence="2" type="ORF">GTQ34_02660</name>
</gene>